<evidence type="ECO:0000313" key="2">
    <source>
        <dbReference type="Proteomes" id="UP000035763"/>
    </source>
</evidence>
<comment type="caution">
    <text evidence="1">The sequence shown here is derived from an EMBL/GenBank/DDBJ whole genome shotgun (WGS) entry which is preliminary data.</text>
</comment>
<dbReference type="EMBL" id="CAJA01000445">
    <property type="protein sequence ID" value="CCH74990.1"/>
    <property type="molecule type" value="Genomic_DNA"/>
</dbReference>
<gene>
    <name evidence="1" type="ORF">BN11_50011</name>
</gene>
<proteinExistence type="predicted"/>
<organism evidence="1 2">
    <name type="scientific">Nostocoides australiense Ben110</name>
    <dbReference type="NCBI Taxonomy" id="1193182"/>
    <lineage>
        <taxon>Bacteria</taxon>
        <taxon>Bacillati</taxon>
        <taxon>Actinomycetota</taxon>
        <taxon>Actinomycetes</taxon>
        <taxon>Micrococcales</taxon>
        <taxon>Intrasporangiaceae</taxon>
        <taxon>Nostocoides</taxon>
    </lineage>
</organism>
<name>W6K1U4_9MICO</name>
<keyword evidence="2" id="KW-1185">Reference proteome</keyword>
<accession>W6K1U4</accession>
<dbReference type="Proteomes" id="UP000035763">
    <property type="component" value="Unassembled WGS sequence"/>
</dbReference>
<sequence length="46" mass="4565">MLPPNWDPVLARCASAIGGLLDAPAALLGRPEVAARLPAAASGRAS</sequence>
<dbReference type="STRING" id="1193182.BN11_50011"/>
<reference evidence="1 2" key="1">
    <citation type="journal article" date="2013" name="ISME J.">
        <title>A metabolic model for members of the genus Tetrasphaera involved in enhanced biological phosphorus removal.</title>
        <authorList>
            <person name="Kristiansen R."/>
            <person name="Nguyen H.T.T."/>
            <person name="Saunders A.M."/>
            <person name="Nielsen J.L."/>
            <person name="Wimmer R."/>
            <person name="Le V.Q."/>
            <person name="McIlroy S.J."/>
            <person name="Petrovski S."/>
            <person name="Seviour R.J."/>
            <person name="Calteau A."/>
            <person name="Nielsen K.L."/>
            <person name="Nielsen P.H."/>
        </authorList>
    </citation>
    <scope>NUCLEOTIDE SEQUENCE [LARGE SCALE GENOMIC DNA]</scope>
    <source>
        <strain evidence="1 2">Ben110</strain>
    </source>
</reference>
<dbReference type="AlphaFoldDB" id="W6K1U4"/>
<protein>
    <submittedName>
        <fullName evidence="1">Uncharacterized protein</fullName>
    </submittedName>
</protein>
<evidence type="ECO:0000313" key="1">
    <source>
        <dbReference type="EMBL" id="CCH74990.1"/>
    </source>
</evidence>